<evidence type="ECO:0000256" key="4">
    <source>
        <dbReference type="ARBA" id="ARBA00022679"/>
    </source>
</evidence>
<proteinExistence type="inferred from homology"/>
<dbReference type="GO" id="GO:0047355">
    <property type="term" value="F:CDP-glycerol glycerophosphotransferase activity"/>
    <property type="evidence" value="ECO:0007669"/>
    <property type="project" value="InterPro"/>
</dbReference>
<dbReference type="Pfam" id="PF00535">
    <property type="entry name" value="Glycos_transf_2"/>
    <property type="match status" value="1"/>
</dbReference>
<dbReference type="KEGG" id="snq:CP978_32370"/>
<keyword evidence="6" id="KW-0472">Membrane</keyword>
<dbReference type="Gene3D" id="3.40.50.12580">
    <property type="match status" value="1"/>
</dbReference>
<evidence type="ECO:0000259" key="7">
    <source>
        <dbReference type="Pfam" id="PF00535"/>
    </source>
</evidence>
<keyword evidence="3" id="KW-1003">Cell membrane</keyword>
<keyword evidence="5" id="KW-0777">Teichoic acid biosynthesis</keyword>
<dbReference type="SUPFAM" id="SSF53756">
    <property type="entry name" value="UDP-Glycosyltransferase/glycogen phosphorylase"/>
    <property type="match status" value="1"/>
</dbReference>
<protein>
    <submittedName>
        <fullName evidence="8">Glycosyltransferase</fullName>
    </submittedName>
</protein>
<dbReference type="Pfam" id="PF04464">
    <property type="entry name" value="Glyphos_transf"/>
    <property type="match status" value="1"/>
</dbReference>
<name>A0A5P2WFS0_9ACTN</name>
<dbReference type="GO" id="GO:0019350">
    <property type="term" value="P:teichoic acid biosynthetic process"/>
    <property type="evidence" value="ECO:0007669"/>
    <property type="project" value="UniProtKB-KW"/>
</dbReference>
<gene>
    <name evidence="8" type="ORF">CP978_32370</name>
</gene>
<keyword evidence="4 8" id="KW-0808">Transferase</keyword>
<evidence type="ECO:0000256" key="5">
    <source>
        <dbReference type="ARBA" id="ARBA00022944"/>
    </source>
</evidence>
<dbReference type="Gene3D" id="3.40.50.11820">
    <property type="match status" value="1"/>
</dbReference>
<dbReference type="InterPro" id="IPR043148">
    <property type="entry name" value="TagF_C"/>
</dbReference>
<organism evidence="8 9">
    <name type="scientific">Streptomyces nodosus</name>
    <dbReference type="NCBI Taxonomy" id="40318"/>
    <lineage>
        <taxon>Bacteria</taxon>
        <taxon>Bacillati</taxon>
        <taxon>Actinomycetota</taxon>
        <taxon>Actinomycetes</taxon>
        <taxon>Kitasatosporales</taxon>
        <taxon>Streptomycetaceae</taxon>
        <taxon>Streptomyces</taxon>
    </lineage>
</organism>
<sequence>MNDFSEKATARSALTPADGQPGADPRPAGDTAPTPHAEPDISVVVIVYNDAPRLPAAVRSVLDQTLRRVEVIIADDCSTDRSYEVARELQARHPGRVRAIRLDQNSGGCGEPRNRGMALARGRYVMFLDSDDTLEPNACRNLLEAADRTGADLVSGLCVRVHTDSRHGKRTPWYPWLYRSTRTVESVAELPDLFVFDTLSTNKCYRRAFLTEHGLTFPRGIHYEDLLFSAQAYLAAQRITLIPNTVYFWHVAERSTAKSISNRRHEINNFSDRLEIHRHIDAVLDRRGLDELKLHKDIKFLKHDLVLYLRDLPFLDDGYRHRFAALARGYLQDFPEEAYARLDRVHAICAYLLMREDWDHLMSAVDTLINRTKISAPLAERDGRVYWCDRHLDDPRARDVMDVTALGYHGRALTGMFLRNLLTGCAVRGGQVLLEGAVVNPLGSIAPDARLTAELEFRARRRSLRTFRFPVRTLRHRGDTVTWRATAPLSGRFRPLGVIDEVWDVRLHLTADGQRTTTRITAGRVDLENAGSVPVRPLLTRLVADRLEPQVSAKGHLAFRLTQHGTAARRGRALVDRNLHGTAARTAKSTYRRLRAVKKDLTSGTRKVQGYHRMLRLLPVRRGTVVFESHLGKQYSDSPRAIYEELRRRRVPVTAIWSHAGTRTEGFPDDAELVRRWSWRYLRALAQAEYWIDNQGFPLRLAKRPETTYIQTWHGSALKKMGFDEPGHRVMSEQEQRTYQQALDRFDHFVVRSEHDVRTLARAYRIPERKLLRTGYPRNDPLVRAARDPRAAEPEASRLTERLGIRPDRPVVLYAPTFRARAGGAVKTFAFPFDVERFADRFGDRYTLLVRSHYLNRVALPPSVTDRVTDVTGEPDITPLLLLSDALITDYSSVMFDYALLRRPMVFYAYDWEEYSRDLRGTYFDLPDEAPGPVAHTEDELFAALADLPGLAARYETRLKEFVDRYAEYDRGDATTRIVDRFFGPGGGTR</sequence>
<dbReference type="PANTHER" id="PTHR37316">
    <property type="entry name" value="TEICHOIC ACID GLYCEROL-PHOSPHATE PRIMASE"/>
    <property type="match status" value="1"/>
</dbReference>
<comment type="subcellular location">
    <subcellularLocation>
        <location evidence="1">Cell membrane</location>
        <topology evidence="1">Peripheral membrane protein</topology>
    </subcellularLocation>
</comment>
<dbReference type="GO" id="GO:0005886">
    <property type="term" value="C:plasma membrane"/>
    <property type="evidence" value="ECO:0007669"/>
    <property type="project" value="UniProtKB-SubCell"/>
</dbReference>
<dbReference type="SUPFAM" id="SSF53448">
    <property type="entry name" value="Nucleotide-diphospho-sugar transferases"/>
    <property type="match status" value="1"/>
</dbReference>
<dbReference type="CDD" id="cd00761">
    <property type="entry name" value="Glyco_tranf_GTA_type"/>
    <property type="match status" value="1"/>
</dbReference>
<dbReference type="OrthoDB" id="3183633at2"/>
<evidence type="ECO:0000256" key="6">
    <source>
        <dbReference type="ARBA" id="ARBA00023136"/>
    </source>
</evidence>
<dbReference type="InterPro" id="IPR007554">
    <property type="entry name" value="Glycerophosphate_synth"/>
</dbReference>
<dbReference type="AlphaFoldDB" id="A0A5P2WFS0"/>
<accession>A0A5P2WFS0</accession>
<dbReference type="InterPro" id="IPR001173">
    <property type="entry name" value="Glyco_trans_2-like"/>
</dbReference>
<dbReference type="Gene3D" id="3.90.550.10">
    <property type="entry name" value="Spore Coat Polysaccharide Biosynthesis Protein SpsA, Chain A"/>
    <property type="match status" value="1"/>
</dbReference>
<evidence type="ECO:0000313" key="9">
    <source>
        <dbReference type="Proteomes" id="UP000325763"/>
    </source>
</evidence>
<reference evidence="8 9" key="1">
    <citation type="submission" date="2017-09" db="EMBL/GenBank/DDBJ databases">
        <title>Streptomyces genome completion.</title>
        <authorList>
            <person name="Lee N."/>
            <person name="Cho B.-K."/>
        </authorList>
    </citation>
    <scope>NUCLEOTIDE SEQUENCE [LARGE SCALE GENOMIC DNA]</scope>
    <source>
        <strain evidence="8 9">ATCC 14899</strain>
    </source>
</reference>
<feature type="domain" description="Glycosyltransferase 2-like" evidence="7">
    <location>
        <begin position="42"/>
        <end position="182"/>
    </location>
</feature>
<dbReference type="InterPro" id="IPR029044">
    <property type="entry name" value="Nucleotide-diphossugar_trans"/>
</dbReference>
<dbReference type="RefSeq" id="WP_079162597.1">
    <property type="nucleotide sequence ID" value="NZ_CP009313.1"/>
</dbReference>
<evidence type="ECO:0000256" key="3">
    <source>
        <dbReference type="ARBA" id="ARBA00022475"/>
    </source>
</evidence>
<dbReference type="InterPro" id="IPR043149">
    <property type="entry name" value="TagF_N"/>
</dbReference>
<comment type="similarity">
    <text evidence="2">Belongs to the CDP-glycerol glycerophosphotransferase family.</text>
</comment>
<dbReference type="PANTHER" id="PTHR37316:SF3">
    <property type="entry name" value="TEICHOIC ACID GLYCEROL-PHOSPHATE TRANSFERASE"/>
    <property type="match status" value="1"/>
</dbReference>
<evidence type="ECO:0000256" key="2">
    <source>
        <dbReference type="ARBA" id="ARBA00010488"/>
    </source>
</evidence>
<dbReference type="InterPro" id="IPR051612">
    <property type="entry name" value="Teichoic_Acid_Biosynth"/>
</dbReference>
<evidence type="ECO:0000256" key="1">
    <source>
        <dbReference type="ARBA" id="ARBA00004202"/>
    </source>
</evidence>
<dbReference type="EMBL" id="CP023747">
    <property type="protein sequence ID" value="QEV43641.1"/>
    <property type="molecule type" value="Genomic_DNA"/>
</dbReference>
<dbReference type="Proteomes" id="UP000325763">
    <property type="component" value="Chromosome"/>
</dbReference>
<evidence type="ECO:0000313" key="8">
    <source>
        <dbReference type="EMBL" id="QEV43641.1"/>
    </source>
</evidence>